<sequence length="1206" mass="137522">MRKILNFLSLLLIVNVKYTASAKSTSTNALQLIIEKFESLSRITNGLALQKELNSKSLEIDHLLAEILEINPKNNGFEELRMFKIDDLSKRYAKFSNDAGALKKSEIDEAMVKSQLEVLGNMEEDLEVLKSGESQNMDEIVGKGKKAFKTDTYMMSDTFEIFPKALNETFNLKESKKYNEQLFKDSFRALRTGISDYKNKVGMLMKFEETFKDLWAIIGSFSQLSPLRTLGKVADVYTNSYVTLTKLKDNMGSLNKDIPVLVPFIKQSYEIKNLNKDLKKLYGLFGNFSIRNPSTRLLTAGVPHGTQDINRLFLDVNSQWFKKSVANDNEKILKKMISDLNSLKVLNENMAKTEVHWNSFKAKIDTEKVHKSLDSVEGASKNVIGINSFTTLQSSSSEVERCLQNLIQVSVHVDFEKLNQTLNQLEAIEKAALELKPLLFKFSEISILKNETMLESIETELKQLDPDQSTKGLQDDADILRNNTDYKDLLTGSLEAYEIMLKMRKTRISDILLDKVKNWDVLTNATGVLNGTNLIETLECLQQKKFDATGISKLLTFGSMIRSIGDEHKKDKAVETFIGQMDQFQKSLRSLKSSVRPKRSPSNSIVDSLQNGLTVSQDLSKGVDLLRKMGNLYGKKKDLDLVVAGGKEVFQEIQKIIASVDSEKLESEMKKTSGDLEKLNSNAKKNQNPSLQAMGEFFENASTIHGVSIDSKLLADPVAVSFEKSSNQKIQSVAVSLKTLGSLQLDFSNGRSDFKPAQLSISKLQVFFDQIFSIPINPQNAESEPFDFKTYGMYGGIGLVFIGVLIGSIFVARWIVNDRKRSNPNYYIHLFDAGSEAVLSKGMVNGKAHDFFPIHRAIHERVLRALKKSVMNGANINNYIWLDDKWVTPLHMAVENKEYKMAKLLIMNGADRNLRNCSYKTPEECIDKTDHDMKKMFEELRRKTFRRRLPQQFPKSKWLIFGSFADRWKSQTVSAKEIATHMELCDGGKYAKGEEHIDINSLMIEEPSSLKYFFRNVMIMNGSWKMECRKWWRLSIPDDYNHRTTKVKINGKMYETVVKIHQHIQEGRIPFLDGVTVCFLGFDDKDKISKGIHEALIETMSLLGPFLSKKLPKAYDKDFQQGNDYPKKPHYFDNMGHIFIIVDCPISEVSQIKGWNPQYLTCNRFSVMTVKEFLEFLFKFEPHHYKLSGKEDKTTFKSWQPFNATN</sequence>
<comment type="caution">
    <text evidence="5">The sequence shown here is derived from an EMBL/GenBank/DDBJ whole genome shotgun (WGS) entry which is preliminary data.</text>
</comment>
<dbReference type="InterPro" id="IPR053345">
    <property type="entry name" value="Ankyrin_repeat-containing"/>
</dbReference>
<evidence type="ECO:0000256" key="1">
    <source>
        <dbReference type="PROSITE-ProRule" id="PRU00023"/>
    </source>
</evidence>
<gene>
    <name evidence="5" type="primary">Cnig_chr_II.g4535</name>
    <name evidence="5" type="ORF">B9Z55_004535</name>
</gene>
<dbReference type="SUPFAM" id="SSF48403">
    <property type="entry name" value="Ankyrin repeat"/>
    <property type="match status" value="1"/>
</dbReference>
<keyword evidence="2" id="KW-0812">Transmembrane</keyword>
<reference evidence="6" key="1">
    <citation type="submission" date="2017-10" db="EMBL/GenBank/DDBJ databases">
        <title>Rapid genome shrinkage in a self-fertile nematode reveals novel sperm competition proteins.</title>
        <authorList>
            <person name="Yin D."/>
            <person name="Schwarz E.M."/>
            <person name="Thomas C.G."/>
            <person name="Felde R.L."/>
            <person name="Korf I.F."/>
            <person name="Cutter A.D."/>
            <person name="Schartner C.M."/>
            <person name="Ralston E.J."/>
            <person name="Meyer B.J."/>
            <person name="Haag E.S."/>
        </authorList>
    </citation>
    <scope>NUCLEOTIDE SEQUENCE [LARGE SCALE GENOMIC DNA]</scope>
    <source>
        <strain evidence="6">JU1422</strain>
    </source>
</reference>
<dbReference type="PROSITE" id="PS50297">
    <property type="entry name" value="ANK_REP_REGION"/>
    <property type="match status" value="1"/>
</dbReference>
<keyword evidence="2" id="KW-1133">Transmembrane helix</keyword>
<evidence type="ECO:0000256" key="3">
    <source>
        <dbReference type="SAM" id="SignalP"/>
    </source>
</evidence>
<dbReference type="PANTHER" id="PTHR22956">
    <property type="entry name" value="ANKYRIN REPEAT-CONTAINING PROTEIN F37A4.4-RELATED-RELATED"/>
    <property type="match status" value="1"/>
</dbReference>
<feature type="transmembrane region" description="Helical" evidence="2">
    <location>
        <begin position="791"/>
        <end position="816"/>
    </location>
</feature>
<dbReference type="PANTHER" id="PTHR22956:SF18">
    <property type="entry name" value="ANK_REP_REGION DOMAIN-CONTAINING PROTEIN-RELATED"/>
    <property type="match status" value="1"/>
</dbReference>
<protein>
    <recommendedName>
        <fullName evidence="4">Domain of unknown function WSN domain-containing protein</fullName>
    </recommendedName>
</protein>
<dbReference type="OrthoDB" id="426293at2759"/>
<dbReference type="Proteomes" id="UP000230233">
    <property type="component" value="Chromosome II"/>
</dbReference>
<proteinExistence type="predicted"/>
<organism evidence="5 6">
    <name type="scientific">Caenorhabditis nigoni</name>
    <dbReference type="NCBI Taxonomy" id="1611254"/>
    <lineage>
        <taxon>Eukaryota</taxon>
        <taxon>Metazoa</taxon>
        <taxon>Ecdysozoa</taxon>
        <taxon>Nematoda</taxon>
        <taxon>Chromadorea</taxon>
        <taxon>Rhabditida</taxon>
        <taxon>Rhabditina</taxon>
        <taxon>Rhabditomorpha</taxon>
        <taxon>Rhabditoidea</taxon>
        <taxon>Rhabditidae</taxon>
        <taxon>Peloderinae</taxon>
        <taxon>Caenorhabditis</taxon>
    </lineage>
</organism>
<dbReference type="InterPro" id="IPR003125">
    <property type="entry name" value="WSN"/>
</dbReference>
<evidence type="ECO:0000313" key="6">
    <source>
        <dbReference type="Proteomes" id="UP000230233"/>
    </source>
</evidence>
<dbReference type="InterPro" id="IPR002110">
    <property type="entry name" value="Ankyrin_rpt"/>
</dbReference>
<feature type="chain" id="PRO_5013754545" description="Domain of unknown function WSN domain-containing protein" evidence="3">
    <location>
        <begin position="22"/>
        <end position="1206"/>
    </location>
</feature>
<accession>A0A2G5UXA2</accession>
<keyword evidence="1" id="KW-0040">ANK repeat</keyword>
<feature type="signal peptide" evidence="3">
    <location>
        <begin position="1"/>
        <end position="21"/>
    </location>
</feature>
<keyword evidence="3" id="KW-0732">Signal</keyword>
<dbReference type="Pfam" id="PF02206">
    <property type="entry name" value="WSN"/>
    <property type="match status" value="1"/>
</dbReference>
<dbReference type="InterPro" id="IPR036770">
    <property type="entry name" value="Ankyrin_rpt-contain_sf"/>
</dbReference>
<evidence type="ECO:0000313" key="5">
    <source>
        <dbReference type="EMBL" id="PIC44021.1"/>
    </source>
</evidence>
<keyword evidence="6" id="KW-1185">Reference proteome</keyword>
<dbReference type="SMART" id="SM00453">
    <property type="entry name" value="WSN"/>
    <property type="match status" value="1"/>
</dbReference>
<dbReference type="Gene3D" id="1.25.40.20">
    <property type="entry name" value="Ankyrin repeat-containing domain"/>
    <property type="match status" value="1"/>
</dbReference>
<evidence type="ECO:0000259" key="4">
    <source>
        <dbReference type="SMART" id="SM00453"/>
    </source>
</evidence>
<feature type="repeat" description="ANK" evidence="1">
    <location>
        <begin position="885"/>
        <end position="917"/>
    </location>
</feature>
<evidence type="ECO:0000256" key="2">
    <source>
        <dbReference type="SAM" id="Phobius"/>
    </source>
</evidence>
<keyword evidence="2" id="KW-0472">Membrane</keyword>
<dbReference type="Pfam" id="PF00023">
    <property type="entry name" value="Ank"/>
    <property type="match status" value="1"/>
</dbReference>
<dbReference type="EMBL" id="PDUG01000002">
    <property type="protein sequence ID" value="PIC44021.1"/>
    <property type="molecule type" value="Genomic_DNA"/>
</dbReference>
<dbReference type="AlphaFoldDB" id="A0A2G5UXA2"/>
<name>A0A2G5UXA2_9PELO</name>
<dbReference type="PROSITE" id="PS50088">
    <property type="entry name" value="ANK_REPEAT"/>
    <property type="match status" value="1"/>
</dbReference>
<feature type="domain" description="Domain of unknown function WSN" evidence="4">
    <location>
        <begin position="28"/>
        <end position="98"/>
    </location>
</feature>
<dbReference type="SMART" id="SM00248">
    <property type="entry name" value="ANK"/>
    <property type="match status" value="2"/>
</dbReference>